<keyword evidence="2" id="KW-0472">Membrane</keyword>
<accession>A0A8C3BN81</accession>
<feature type="transmembrane region" description="Helical" evidence="2">
    <location>
        <begin position="563"/>
        <end position="582"/>
    </location>
</feature>
<reference evidence="3" key="3">
    <citation type="submission" date="2025-09" db="UniProtKB">
        <authorList>
            <consortium name="Ensembl"/>
        </authorList>
    </citation>
    <scope>IDENTIFICATION</scope>
</reference>
<organism evidence="3 4">
    <name type="scientific">Cairina moschata</name>
    <name type="common">Muscovy duck</name>
    <dbReference type="NCBI Taxonomy" id="8855"/>
    <lineage>
        <taxon>Eukaryota</taxon>
        <taxon>Metazoa</taxon>
        <taxon>Chordata</taxon>
        <taxon>Craniata</taxon>
        <taxon>Vertebrata</taxon>
        <taxon>Euteleostomi</taxon>
        <taxon>Archelosauria</taxon>
        <taxon>Archosauria</taxon>
        <taxon>Dinosauria</taxon>
        <taxon>Saurischia</taxon>
        <taxon>Theropoda</taxon>
        <taxon>Coelurosauria</taxon>
        <taxon>Aves</taxon>
        <taxon>Neognathae</taxon>
        <taxon>Galloanserae</taxon>
        <taxon>Anseriformes</taxon>
        <taxon>Anatidae</taxon>
        <taxon>Anatinae</taxon>
        <taxon>Cairina</taxon>
    </lineage>
</organism>
<evidence type="ECO:0008006" key="5">
    <source>
        <dbReference type="Google" id="ProtNLM"/>
    </source>
</evidence>
<dbReference type="Pfam" id="PF15680">
    <property type="entry name" value="OFCC1"/>
    <property type="match status" value="1"/>
</dbReference>
<name>A0A8C3BN81_CAIMO</name>
<reference evidence="3" key="1">
    <citation type="submission" date="2018-09" db="EMBL/GenBank/DDBJ databases">
        <title>Common duck and Muscovy duck high density SNP chip.</title>
        <authorList>
            <person name="Vignal A."/>
            <person name="Thebault N."/>
            <person name="Warren W.C."/>
        </authorList>
    </citation>
    <scope>NUCLEOTIDE SEQUENCE [LARGE SCALE GENOMIC DNA]</scope>
</reference>
<feature type="compositionally biased region" description="Basic and acidic residues" evidence="1">
    <location>
        <begin position="26"/>
        <end position="35"/>
    </location>
</feature>
<keyword evidence="2" id="KW-0812">Transmembrane</keyword>
<keyword evidence="4" id="KW-1185">Reference proteome</keyword>
<feature type="region of interest" description="Disordered" evidence="1">
    <location>
        <begin position="389"/>
        <end position="410"/>
    </location>
</feature>
<dbReference type="Proteomes" id="UP000694556">
    <property type="component" value="Chromosome 2"/>
</dbReference>
<feature type="region of interest" description="Disordered" evidence="1">
    <location>
        <begin position="1"/>
        <end position="36"/>
    </location>
</feature>
<feature type="region of interest" description="Disordered" evidence="1">
    <location>
        <begin position="892"/>
        <end position="918"/>
    </location>
</feature>
<reference evidence="3" key="2">
    <citation type="submission" date="2025-08" db="UniProtKB">
        <authorList>
            <consortium name="Ensembl"/>
        </authorList>
    </citation>
    <scope>IDENTIFICATION</scope>
</reference>
<feature type="transmembrane region" description="Helical" evidence="2">
    <location>
        <begin position="657"/>
        <end position="679"/>
    </location>
</feature>
<feature type="transmembrane region" description="Helical" evidence="2">
    <location>
        <begin position="712"/>
        <end position="737"/>
    </location>
</feature>
<evidence type="ECO:0000256" key="1">
    <source>
        <dbReference type="SAM" id="MobiDB-lite"/>
    </source>
</evidence>
<feature type="transmembrane region" description="Helical" evidence="2">
    <location>
        <begin position="623"/>
        <end position="645"/>
    </location>
</feature>
<evidence type="ECO:0000256" key="2">
    <source>
        <dbReference type="SAM" id="Phobius"/>
    </source>
</evidence>
<dbReference type="InterPro" id="IPR031390">
    <property type="entry name" value="OFCC1"/>
</dbReference>
<keyword evidence="2" id="KW-1133">Transmembrane helix</keyword>
<proteinExistence type="predicted"/>
<dbReference type="PANTHER" id="PTHR33862">
    <property type="entry name" value="OROFACIAL CLEFT 1 CANDIDATE GENE 1 PROTEIN"/>
    <property type="match status" value="1"/>
</dbReference>
<dbReference type="PANTHER" id="PTHR33862:SF3">
    <property type="entry name" value="OROFACIAL CLEFT 1 CANDIDATE GENE 1 PROTEIN"/>
    <property type="match status" value="1"/>
</dbReference>
<evidence type="ECO:0000313" key="4">
    <source>
        <dbReference type="Proteomes" id="UP000694556"/>
    </source>
</evidence>
<dbReference type="AlphaFoldDB" id="A0A8C3BN81"/>
<dbReference type="Ensembl" id="ENSCMMT00000009910.1">
    <property type="protein sequence ID" value="ENSCMMP00000008997.1"/>
    <property type="gene ID" value="ENSCMMG00000005626.1"/>
</dbReference>
<evidence type="ECO:0000313" key="3">
    <source>
        <dbReference type="Ensembl" id="ENSCMMP00000008997.1"/>
    </source>
</evidence>
<sequence length="918" mass="104792">MEKEKFQQKAQKQTKQKKSKSAEFLMVKEERERAATEGIENPAFNISSTDLSAYQSSEEEVIRHDKLHSTLAAHQQKLRLQAHAEPRGNEYSRNYFDLLMDEEINPRQCGMEVSEEDPVKFEEQILYGKLMNFLEEESEMVESQARVTSEDFPDSVMPVSFSKTCDLHRELEDEVISSYIKQFDRDVQDDIILLGSFSLEQVSKYHKEVSHQNKQKLQARIHELFQSHCRAESQPLTAKVNGCEEEIVASFGNLAGMKTELNGAARFCGKVDCSKTLQPIEIHIKCLRGVKDKVPKGHYTLKVSILNRLGGRLLQWPKLKEQPWVRTTVPVSHDGSFYNTEIYFGQSIHTMIKLPQDSDKQNKHDVHLHLPPELPMYSSIAEKNGASEKVKCHGPQGQPLTSLKDPDTHKGSIPTVVKEVEKQFNAAKGGEACAPEETGRKMEELKMLPAENDFYQDCSGYTDDHCGIFQLKEEQGIRHKINWNNPPEQYYQEKSGPVNNTSLEEGKASSEINFYMEELEKYTFSLCCHSAVEVKLSRRIAEHFHFGVYAAFSELGAARWCSWDFWLLVLLVVLLWFVRLYLHYCSQWIFLKTISVPVTKFQFFPYTVELCYQNSLLQTSEEFVMVAVGPLTLNAGLLLMVLIKWGCQQLFDSFPSFLSKFIIALGLWTVLDPLAVLVVDSFLGRLVNSVEKPIADAAKLYWVFLRTEESGVLGALITVMLYTVLFIISSAVLYLYFLRLHNEGWLLDLFRRIHGEEGAFFVPLDLEISSQELSYIMKRAEQWRGIKGERRMVAVYDYIWKDHASKSGVPICDLQHQDGIFDSADTSGGTTVHMSVFTVHLSGFQQLYRHFLRLPDGAIVEAFGDITGISLLCNEVSTAQEHVNKMDSMLHTSSNTKLKKRKKSVARWKGNHVASNKS</sequence>
<protein>
    <recommendedName>
        <fullName evidence="5">Orofacial cleft 1 candidate gene 1 protein</fullName>
    </recommendedName>
</protein>
<feature type="compositionally biased region" description="Basic residues" evidence="1">
    <location>
        <begin position="897"/>
        <end position="910"/>
    </location>
</feature>
<feature type="transmembrane region" description="Helical" evidence="2">
    <location>
        <begin position="589"/>
        <end position="608"/>
    </location>
</feature>